<protein>
    <recommendedName>
        <fullName evidence="3">Flagellar FliJ protein</fullName>
    </recommendedName>
</protein>
<evidence type="ECO:0000256" key="11">
    <source>
        <dbReference type="SAM" id="Coils"/>
    </source>
</evidence>
<evidence type="ECO:0000256" key="8">
    <source>
        <dbReference type="ARBA" id="ARBA00022927"/>
    </source>
</evidence>
<dbReference type="HOGENOM" id="CLU_140293_0_0_4"/>
<evidence type="ECO:0000256" key="3">
    <source>
        <dbReference type="ARBA" id="ARBA00020392"/>
    </source>
</evidence>
<evidence type="ECO:0000256" key="2">
    <source>
        <dbReference type="ARBA" id="ARBA00010004"/>
    </source>
</evidence>
<evidence type="ECO:0000313" key="12">
    <source>
        <dbReference type="EMBL" id="AIJ44670.1"/>
    </source>
</evidence>
<reference evidence="12 13" key="1">
    <citation type="journal article" date="2014" name="Genome Announc.">
        <title>Complete Genome Sequence of Polychlorinated Biphenyl Degrader Comamonas testosteroni TK102 (NBRC 109938).</title>
        <authorList>
            <person name="Fukuda K."/>
            <person name="Hosoyama A."/>
            <person name="Tsuchikane K."/>
            <person name="Ohji S."/>
            <person name="Yamazoe A."/>
            <person name="Fujita N."/>
            <person name="Shintani M."/>
            <person name="Kimbara K."/>
        </authorList>
    </citation>
    <scope>NUCLEOTIDE SEQUENCE [LARGE SCALE GENOMIC DNA]</scope>
    <source>
        <strain evidence="12">TK102</strain>
    </source>
</reference>
<gene>
    <name evidence="12" type="ORF">O987_02410</name>
</gene>
<dbReference type="GO" id="GO:0015031">
    <property type="term" value="P:protein transport"/>
    <property type="evidence" value="ECO:0007669"/>
    <property type="project" value="UniProtKB-KW"/>
</dbReference>
<dbReference type="Gene3D" id="1.10.287.1700">
    <property type="match status" value="1"/>
</dbReference>
<evidence type="ECO:0000256" key="7">
    <source>
        <dbReference type="ARBA" id="ARBA00022795"/>
    </source>
</evidence>
<evidence type="ECO:0000256" key="9">
    <source>
        <dbReference type="ARBA" id="ARBA00023136"/>
    </source>
</evidence>
<evidence type="ECO:0000256" key="5">
    <source>
        <dbReference type="ARBA" id="ARBA00022475"/>
    </source>
</evidence>
<keyword evidence="7" id="KW-1005">Bacterial flagellum biogenesis</keyword>
<dbReference type="Proteomes" id="UP000028782">
    <property type="component" value="Chromosome"/>
</dbReference>
<keyword evidence="4" id="KW-0813">Transport</keyword>
<dbReference type="InterPro" id="IPR053716">
    <property type="entry name" value="Flag_assembly_chemotaxis_eff"/>
</dbReference>
<keyword evidence="11" id="KW-0175">Coiled coil</keyword>
<name>A0A076PLZ0_COMTE</name>
<dbReference type="AlphaFoldDB" id="A0A076PLZ0"/>
<dbReference type="PANTHER" id="PTHR38786">
    <property type="entry name" value="FLAGELLAR FLIJ PROTEIN"/>
    <property type="match status" value="1"/>
</dbReference>
<keyword evidence="8" id="KW-0653">Protein transport</keyword>
<keyword evidence="6" id="KW-0145">Chemotaxis</keyword>
<keyword evidence="10" id="KW-1006">Bacterial flagellum protein export</keyword>
<evidence type="ECO:0000256" key="10">
    <source>
        <dbReference type="ARBA" id="ARBA00023225"/>
    </source>
</evidence>
<dbReference type="KEGG" id="ctes:O987_02410"/>
<dbReference type="EMBL" id="CP006704">
    <property type="protein sequence ID" value="AIJ44670.1"/>
    <property type="molecule type" value="Genomic_DNA"/>
</dbReference>
<dbReference type="Pfam" id="PF02050">
    <property type="entry name" value="FliJ"/>
    <property type="match status" value="1"/>
</dbReference>
<organism evidence="12 13">
    <name type="scientific">Comamonas testosteroni TK102</name>
    <dbReference type="NCBI Taxonomy" id="1392005"/>
    <lineage>
        <taxon>Bacteria</taxon>
        <taxon>Pseudomonadati</taxon>
        <taxon>Pseudomonadota</taxon>
        <taxon>Betaproteobacteria</taxon>
        <taxon>Burkholderiales</taxon>
        <taxon>Comamonadaceae</taxon>
        <taxon>Comamonas</taxon>
    </lineage>
</organism>
<sequence>MSSLNALNVAIEAAERKRDAARTALQERQRAQQAAQAQMDQLQGYVLEMQTRWGAQEGLAVQPEVMHHQYQFMERLQHAIGLQTRVVADQDIRLETARQALLAAELRVTSLQKVVQARRRDVALAQMRREQKDTDERATMAFFRRSFGLQLQEA</sequence>
<evidence type="ECO:0000313" key="13">
    <source>
        <dbReference type="Proteomes" id="UP000028782"/>
    </source>
</evidence>
<evidence type="ECO:0000256" key="4">
    <source>
        <dbReference type="ARBA" id="ARBA00022448"/>
    </source>
</evidence>
<dbReference type="GO" id="GO:0044781">
    <property type="term" value="P:bacterial-type flagellum organization"/>
    <property type="evidence" value="ECO:0007669"/>
    <property type="project" value="UniProtKB-KW"/>
</dbReference>
<dbReference type="InterPro" id="IPR052570">
    <property type="entry name" value="FliJ"/>
</dbReference>
<evidence type="ECO:0000256" key="1">
    <source>
        <dbReference type="ARBA" id="ARBA00004413"/>
    </source>
</evidence>
<comment type="similarity">
    <text evidence="2">Belongs to the FliJ family.</text>
</comment>
<feature type="coiled-coil region" evidence="11">
    <location>
        <begin position="4"/>
        <end position="41"/>
    </location>
</feature>
<proteinExistence type="inferred from homology"/>
<dbReference type="GO" id="GO:0071973">
    <property type="term" value="P:bacterial-type flagellum-dependent cell motility"/>
    <property type="evidence" value="ECO:0007669"/>
    <property type="project" value="InterPro"/>
</dbReference>
<comment type="subcellular location">
    <subcellularLocation>
        <location evidence="1">Cell membrane</location>
        <topology evidence="1">Peripheral membrane protein</topology>
        <orientation evidence="1">Cytoplasmic side</orientation>
    </subcellularLocation>
</comment>
<keyword evidence="12" id="KW-0282">Flagellum</keyword>
<evidence type="ECO:0000256" key="6">
    <source>
        <dbReference type="ARBA" id="ARBA00022500"/>
    </source>
</evidence>
<keyword evidence="12" id="KW-0966">Cell projection</keyword>
<keyword evidence="12" id="KW-0969">Cilium</keyword>
<dbReference type="GO" id="GO:0005886">
    <property type="term" value="C:plasma membrane"/>
    <property type="evidence" value="ECO:0007669"/>
    <property type="project" value="UniProtKB-SubCell"/>
</dbReference>
<dbReference type="GO" id="GO:0009288">
    <property type="term" value="C:bacterial-type flagellum"/>
    <property type="evidence" value="ECO:0007669"/>
    <property type="project" value="InterPro"/>
</dbReference>
<dbReference type="NCBIfam" id="TIGR02473">
    <property type="entry name" value="flagell_FliJ"/>
    <property type="match status" value="1"/>
</dbReference>
<dbReference type="InterPro" id="IPR012823">
    <property type="entry name" value="Flagell_FliJ"/>
</dbReference>
<dbReference type="GO" id="GO:0006935">
    <property type="term" value="P:chemotaxis"/>
    <property type="evidence" value="ECO:0007669"/>
    <property type="project" value="UniProtKB-KW"/>
</dbReference>
<keyword evidence="9" id="KW-0472">Membrane</keyword>
<accession>A0A076PLZ0</accession>
<dbReference type="PANTHER" id="PTHR38786:SF1">
    <property type="entry name" value="FLAGELLAR FLIJ PROTEIN"/>
    <property type="match status" value="1"/>
</dbReference>
<keyword evidence="5" id="KW-1003">Cell membrane</keyword>
<dbReference type="RefSeq" id="WP_003059142.1">
    <property type="nucleotide sequence ID" value="NZ_CP006704.1"/>
</dbReference>